<keyword evidence="2" id="KW-0472">Membrane</keyword>
<protein>
    <submittedName>
        <fullName evidence="3">Uncharacterized protein</fullName>
    </submittedName>
</protein>
<name>A0ABP6YLC3_9ACTN</name>
<dbReference type="RefSeq" id="WP_346185721.1">
    <property type="nucleotide sequence ID" value="NZ_BAABCE010000020.1"/>
</dbReference>
<keyword evidence="2" id="KW-0812">Transmembrane</keyword>
<evidence type="ECO:0000313" key="4">
    <source>
        <dbReference type="Proteomes" id="UP001500707"/>
    </source>
</evidence>
<accession>A0ABP6YLC3</accession>
<organism evidence="3 4">
    <name type="scientific">Streptomyces osmaniensis</name>
    <dbReference type="NCBI Taxonomy" id="593134"/>
    <lineage>
        <taxon>Bacteria</taxon>
        <taxon>Bacillati</taxon>
        <taxon>Actinomycetota</taxon>
        <taxon>Actinomycetes</taxon>
        <taxon>Kitasatosporales</taxon>
        <taxon>Streptomycetaceae</taxon>
        <taxon>Streptomyces</taxon>
    </lineage>
</organism>
<feature type="compositionally biased region" description="Basic residues" evidence="1">
    <location>
        <begin position="140"/>
        <end position="149"/>
    </location>
</feature>
<evidence type="ECO:0000313" key="3">
    <source>
        <dbReference type="EMBL" id="GAA3584880.1"/>
    </source>
</evidence>
<feature type="transmembrane region" description="Helical" evidence="2">
    <location>
        <begin position="30"/>
        <end position="48"/>
    </location>
</feature>
<comment type="caution">
    <text evidence="3">The sequence shown here is derived from an EMBL/GenBank/DDBJ whole genome shotgun (WGS) entry which is preliminary data.</text>
</comment>
<gene>
    <name evidence="3" type="ORF">GCM10022295_77880</name>
</gene>
<evidence type="ECO:0000256" key="1">
    <source>
        <dbReference type="SAM" id="MobiDB-lite"/>
    </source>
</evidence>
<proteinExistence type="predicted"/>
<dbReference type="Proteomes" id="UP001500707">
    <property type="component" value="Unassembled WGS sequence"/>
</dbReference>
<feature type="transmembrane region" description="Helical" evidence="2">
    <location>
        <begin position="98"/>
        <end position="118"/>
    </location>
</feature>
<keyword evidence="4" id="KW-1185">Reference proteome</keyword>
<keyword evidence="2" id="KW-1133">Transmembrane helix</keyword>
<dbReference type="EMBL" id="BAABCE010000020">
    <property type="protein sequence ID" value="GAA3584880.1"/>
    <property type="molecule type" value="Genomic_DNA"/>
</dbReference>
<evidence type="ECO:0000256" key="2">
    <source>
        <dbReference type="SAM" id="Phobius"/>
    </source>
</evidence>
<sequence>MNGASGSMTNALIDKARAERERRRSGRSRTTALMVLAVLGGIGLLLALTVGGDPNEPPTCDDKTMTRGDVCMIYSSGGGGGSFSYDEMVDRRESSDSVLRGIGFGLAGLCAVLTIPAATRLDPATPWGDPVTGPCPRCGKPNRRERKTTHSVTQGRTTSYCTGIVTLCTCGYSDVRRRP</sequence>
<reference evidence="4" key="1">
    <citation type="journal article" date="2019" name="Int. J. Syst. Evol. Microbiol.">
        <title>The Global Catalogue of Microorganisms (GCM) 10K type strain sequencing project: providing services to taxonomists for standard genome sequencing and annotation.</title>
        <authorList>
            <consortium name="The Broad Institute Genomics Platform"/>
            <consortium name="The Broad Institute Genome Sequencing Center for Infectious Disease"/>
            <person name="Wu L."/>
            <person name="Ma J."/>
        </authorList>
    </citation>
    <scope>NUCLEOTIDE SEQUENCE [LARGE SCALE GENOMIC DNA]</scope>
    <source>
        <strain evidence="4">JCM 17656</strain>
    </source>
</reference>
<feature type="region of interest" description="Disordered" evidence="1">
    <location>
        <begin position="132"/>
        <end position="151"/>
    </location>
</feature>